<keyword evidence="2" id="KW-1185">Reference proteome</keyword>
<dbReference type="RefSeq" id="WP_160496629.1">
    <property type="nucleotide sequence ID" value="NZ_WUBI01000001.1"/>
</dbReference>
<evidence type="ECO:0000313" key="1">
    <source>
        <dbReference type="EMBL" id="MWV43083.1"/>
    </source>
</evidence>
<accession>A0A7X3IFR1</accession>
<organism evidence="1 2">
    <name type="scientific">Paenibacillus dendrobii</name>
    <dbReference type="NCBI Taxonomy" id="2691084"/>
    <lineage>
        <taxon>Bacteria</taxon>
        <taxon>Bacillati</taxon>
        <taxon>Bacillota</taxon>
        <taxon>Bacilli</taxon>
        <taxon>Bacillales</taxon>
        <taxon>Paenibacillaceae</taxon>
        <taxon>Paenibacillus</taxon>
    </lineage>
</organism>
<dbReference type="AlphaFoldDB" id="A0A7X3IFR1"/>
<dbReference type="Proteomes" id="UP000460318">
    <property type="component" value="Unassembled WGS sequence"/>
</dbReference>
<protein>
    <submittedName>
        <fullName evidence="1">Uncharacterized protein</fullName>
    </submittedName>
</protein>
<gene>
    <name evidence="1" type="ORF">GRF59_05520</name>
</gene>
<dbReference type="EMBL" id="WUBI01000001">
    <property type="protein sequence ID" value="MWV43083.1"/>
    <property type="molecule type" value="Genomic_DNA"/>
</dbReference>
<reference evidence="1 2" key="1">
    <citation type="submission" date="2019-12" db="EMBL/GenBank/DDBJ databases">
        <title>Paenibacillus sp. nov., an endophytic bacterium isolated from the stem of Dendrobium.</title>
        <authorList>
            <person name="Zhao R."/>
        </authorList>
    </citation>
    <scope>NUCLEOTIDE SEQUENCE [LARGE SCALE GENOMIC DNA]</scope>
    <source>
        <strain evidence="1 2">HJL G12</strain>
    </source>
</reference>
<sequence length="264" mass="30346">MPNFIYAITDDFEEDNRPYTITGKFEYTTEAKHSGTRSLSNVKIGHSQSTDFYIELNLPYANDISFWYFCSSESSYDRFRFYINNVARIDTGNMSAWTKFNYRLEAGKNTLRFNYSKDGSQSVGYDRFFIDELYIPFFLVDKPFLLFTNENGFPFNNPEGNMLYNLDFGTMTAGQVATPRKLKLTNFCGFDISDVQIFIKPSEFPPKVAVEISRFNTPFIPEENNTFGGVLKDGESVTFYARIVTQEDTMAGGDFYIYAKADLA</sequence>
<evidence type="ECO:0000313" key="2">
    <source>
        <dbReference type="Proteomes" id="UP000460318"/>
    </source>
</evidence>
<dbReference type="Gene3D" id="2.60.120.260">
    <property type="entry name" value="Galactose-binding domain-like"/>
    <property type="match status" value="1"/>
</dbReference>
<comment type="caution">
    <text evidence="1">The sequence shown here is derived from an EMBL/GenBank/DDBJ whole genome shotgun (WGS) entry which is preliminary data.</text>
</comment>
<proteinExistence type="predicted"/>
<name>A0A7X3IFR1_9BACL</name>